<feature type="domain" description="Mce/MlaD" evidence="2">
    <location>
        <begin position="40"/>
        <end position="115"/>
    </location>
</feature>
<evidence type="ECO:0000259" key="2">
    <source>
        <dbReference type="Pfam" id="PF02470"/>
    </source>
</evidence>
<dbReference type="InterPro" id="IPR005693">
    <property type="entry name" value="Mce"/>
</dbReference>
<proteinExistence type="predicted"/>
<dbReference type="PANTHER" id="PTHR33371:SF16">
    <property type="entry name" value="MCE-FAMILY PROTEIN MCE3F"/>
    <property type="match status" value="1"/>
</dbReference>
<comment type="caution">
    <text evidence="3">The sequence shown here is derived from an EMBL/GenBank/DDBJ whole genome shotgun (WGS) entry which is preliminary data.</text>
</comment>
<dbReference type="OrthoDB" id="4741753at2"/>
<feature type="region of interest" description="Disordered" evidence="1">
    <location>
        <begin position="361"/>
        <end position="384"/>
    </location>
</feature>
<dbReference type="RefSeq" id="WP_116023287.1">
    <property type="nucleotide sequence ID" value="NZ_QTTT01000001.1"/>
</dbReference>
<dbReference type="NCBIfam" id="TIGR00996">
    <property type="entry name" value="Mtu_fam_mce"/>
    <property type="match status" value="1"/>
</dbReference>
<gene>
    <name evidence="3" type="ORF">DFJ69_3287</name>
</gene>
<protein>
    <submittedName>
        <fullName evidence="3">Phospholipid/cholesterol/gamma-HCH transport system substrate-binding protein</fullName>
    </submittedName>
</protein>
<dbReference type="Pfam" id="PF02470">
    <property type="entry name" value="MlaD"/>
    <property type="match status" value="1"/>
</dbReference>
<accession>A0A3D9SPC2</accession>
<dbReference type="PANTHER" id="PTHR33371">
    <property type="entry name" value="INTERMEMBRANE PHOSPHOLIPID TRANSPORT SYSTEM BINDING PROTEIN MLAD-RELATED"/>
    <property type="match status" value="1"/>
</dbReference>
<organism evidence="3 4">
    <name type="scientific">Thermomonospora umbrina</name>
    <dbReference type="NCBI Taxonomy" id="111806"/>
    <lineage>
        <taxon>Bacteria</taxon>
        <taxon>Bacillati</taxon>
        <taxon>Actinomycetota</taxon>
        <taxon>Actinomycetes</taxon>
        <taxon>Streptosporangiales</taxon>
        <taxon>Thermomonosporaceae</taxon>
        <taxon>Thermomonospora</taxon>
    </lineage>
</organism>
<name>A0A3D9SPC2_9ACTN</name>
<evidence type="ECO:0000256" key="1">
    <source>
        <dbReference type="SAM" id="MobiDB-lite"/>
    </source>
</evidence>
<dbReference type="Proteomes" id="UP000256661">
    <property type="component" value="Unassembled WGS sequence"/>
</dbReference>
<evidence type="ECO:0000313" key="3">
    <source>
        <dbReference type="EMBL" id="REE97812.1"/>
    </source>
</evidence>
<evidence type="ECO:0000313" key="4">
    <source>
        <dbReference type="Proteomes" id="UP000256661"/>
    </source>
</evidence>
<dbReference type="GO" id="GO:0005576">
    <property type="term" value="C:extracellular region"/>
    <property type="evidence" value="ECO:0007669"/>
    <property type="project" value="TreeGrafter"/>
</dbReference>
<sequence>MLTVATRLRVLVFLVIGVLALSYVGLRYADLGRYVGYKNYYVVKVEMTQGGGLLQYADVTYNGVSVGRVGPMKLTPTGVEAELRIKKNAPKIPANIQAQVANRSAVGEQYIDLRPTGAGGPYLASGSRVARAAVKTPPPVTDLLLAMNDFAASVPLDDLRTVVDEAALAFNGQSQNLQVLLDSGSAFTREANRHVKPTTELIVDGEHVMRTQNQEAEALKAFGRNAQLLARQLRTSDADFRRLISVAPGAAEQFAGLVRDLDPDLSVVVANLLTTSELFRTRIAGTEELLVKVPQAVAAGSSMIKNGRLNFGMVTTFFQPMPCTKGYESTRYRNGLDTGAGPPLNTAAKCTMPASSWTNVRGAANAPKGGVPDDARPGSVGLPDPATSVLPGALGLPALPAGGPADMGGLLGLGGVR</sequence>
<dbReference type="InterPro" id="IPR003399">
    <property type="entry name" value="Mce/MlaD"/>
</dbReference>
<dbReference type="InterPro" id="IPR052336">
    <property type="entry name" value="MlaD_Phospholipid_Transporter"/>
</dbReference>
<keyword evidence="4" id="KW-1185">Reference proteome</keyword>
<dbReference type="AlphaFoldDB" id="A0A3D9SPC2"/>
<reference evidence="3 4" key="1">
    <citation type="submission" date="2018-08" db="EMBL/GenBank/DDBJ databases">
        <title>Sequencing the genomes of 1000 actinobacteria strains.</title>
        <authorList>
            <person name="Klenk H.-P."/>
        </authorList>
    </citation>
    <scope>NUCLEOTIDE SEQUENCE [LARGE SCALE GENOMIC DNA]</scope>
    <source>
        <strain evidence="3 4">DSM 43927</strain>
    </source>
</reference>
<dbReference type="EMBL" id="QTTT01000001">
    <property type="protein sequence ID" value="REE97812.1"/>
    <property type="molecule type" value="Genomic_DNA"/>
</dbReference>